<protein>
    <submittedName>
        <fullName evidence="2">Helix-turn-helix transcriptional regulator</fullName>
    </submittedName>
</protein>
<evidence type="ECO:0000313" key="3">
    <source>
        <dbReference type="Proteomes" id="UP001596356"/>
    </source>
</evidence>
<reference evidence="3" key="1">
    <citation type="journal article" date="2019" name="Int. J. Syst. Evol. Microbiol.">
        <title>The Global Catalogue of Microorganisms (GCM) 10K type strain sequencing project: providing services to taxonomists for standard genome sequencing and annotation.</title>
        <authorList>
            <consortium name="The Broad Institute Genomics Platform"/>
            <consortium name="The Broad Institute Genome Sequencing Center for Infectious Disease"/>
            <person name="Wu L."/>
            <person name="Ma J."/>
        </authorList>
    </citation>
    <scope>NUCLEOTIDE SEQUENCE [LARGE SCALE GENOMIC DNA]</scope>
    <source>
        <strain evidence="3">NBRC 106593</strain>
    </source>
</reference>
<dbReference type="InterPro" id="IPR041657">
    <property type="entry name" value="HTH_17"/>
</dbReference>
<dbReference type="InterPro" id="IPR009061">
    <property type="entry name" value="DNA-bd_dom_put_sf"/>
</dbReference>
<comment type="caution">
    <text evidence="2">The sequence shown here is derived from an EMBL/GenBank/DDBJ whole genome shotgun (WGS) entry which is preliminary data.</text>
</comment>
<keyword evidence="3" id="KW-1185">Reference proteome</keyword>
<dbReference type="RefSeq" id="WP_377825515.1">
    <property type="nucleotide sequence ID" value="NZ_JBHSWJ010000002.1"/>
</dbReference>
<dbReference type="EMBL" id="JBHSWJ010000002">
    <property type="protein sequence ID" value="MFC6715064.1"/>
    <property type="molecule type" value="Genomic_DNA"/>
</dbReference>
<feature type="domain" description="Helix-turn-helix" evidence="1">
    <location>
        <begin position="1"/>
        <end position="50"/>
    </location>
</feature>
<evidence type="ECO:0000313" key="2">
    <source>
        <dbReference type="EMBL" id="MFC6715064.1"/>
    </source>
</evidence>
<dbReference type="Proteomes" id="UP001596356">
    <property type="component" value="Unassembled WGS sequence"/>
</dbReference>
<gene>
    <name evidence="2" type="ORF">ACFQBT_15125</name>
</gene>
<proteinExistence type="predicted"/>
<name>A0ABW2AVK8_9MICO</name>
<sequence length="54" mass="6161">MTSAEVAELLAVSSATLCRWRQKGRGPRWVALTDSSPRYRRADVDAWVGNRTRR</sequence>
<dbReference type="SUPFAM" id="SSF46955">
    <property type="entry name" value="Putative DNA-binding domain"/>
    <property type="match status" value="1"/>
</dbReference>
<accession>A0ABW2AVK8</accession>
<organism evidence="2 3">
    <name type="scientific">Branchiibius cervicis</name>
    <dbReference type="NCBI Taxonomy" id="908252"/>
    <lineage>
        <taxon>Bacteria</taxon>
        <taxon>Bacillati</taxon>
        <taxon>Actinomycetota</taxon>
        <taxon>Actinomycetes</taxon>
        <taxon>Micrococcales</taxon>
        <taxon>Dermacoccaceae</taxon>
        <taxon>Branchiibius</taxon>
    </lineage>
</organism>
<dbReference type="Pfam" id="PF12728">
    <property type="entry name" value="HTH_17"/>
    <property type="match status" value="1"/>
</dbReference>
<evidence type="ECO:0000259" key="1">
    <source>
        <dbReference type="Pfam" id="PF12728"/>
    </source>
</evidence>